<dbReference type="STRING" id="1965070.A0A3S3Q869"/>
<evidence type="ECO:0000313" key="4">
    <source>
        <dbReference type="Proteomes" id="UP000285301"/>
    </source>
</evidence>
<dbReference type="OrthoDB" id="6418787at2759"/>
<accession>A0A3S3Q869</accession>
<dbReference type="Gene3D" id="1.25.40.420">
    <property type="match status" value="1"/>
</dbReference>
<keyword evidence="4" id="KW-1185">Reference proteome</keyword>
<feature type="region of interest" description="Disordered" evidence="1">
    <location>
        <begin position="241"/>
        <end position="277"/>
    </location>
</feature>
<dbReference type="SMART" id="SM00875">
    <property type="entry name" value="BACK"/>
    <property type="match status" value="1"/>
</dbReference>
<dbReference type="InterPro" id="IPR052407">
    <property type="entry name" value="BTB_POZ_domain_cont_9"/>
</dbReference>
<dbReference type="Proteomes" id="UP000285301">
    <property type="component" value="Unassembled WGS sequence"/>
</dbReference>
<dbReference type="GO" id="GO:0050804">
    <property type="term" value="P:modulation of chemical synaptic transmission"/>
    <property type="evidence" value="ECO:0007669"/>
    <property type="project" value="TreeGrafter"/>
</dbReference>
<organism evidence="3 4">
    <name type="scientific">Dinothrombium tinctorium</name>
    <dbReference type="NCBI Taxonomy" id="1965070"/>
    <lineage>
        <taxon>Eukaryota</taxon>
        <taxon>Metazoa</taxon>
        <taxon>Ecdysozoa</taxon>
        <taxon>Arthropoda</taxon>
        <taxon>Chelicerata</taxon>
        <taxon>Arachnida</taxon>
        <taxon>Acari</taxon>
        <taxon>Acariformes</taxon>
        <taxon>Trombidiformes</taxon>
        <taxon>Prostigmata</taxon>
        <taxon>Anystina</taxon>
        <taxon>Parasitengona</taxon>
        <taxon>Trombidioidea</taxon>
        <taxon>Trombidiidae</taxon>
        <taxon>Dinothrombium</taxon>
    </lineage>
</organism>
<reference evidence="3 4" key="1">
    <citation type="journal article" date="2018" name="Gigascience">
        <title>Genomes of trombidid mites reveal novel predicted allergens and laterally-transferred genes associated with secondary metabolism.</title>
        <authorList>
            <person name="Dong X."/>
            <person name="Chaisiri K."/>
            <person name="Xia D."/>
            <person name="Armstrong S.D."/>
            <person name="Fang Y."/>
            <person name="Donnelly M.J."/>
            <person name="Kadowaki T."/>
            <person name="McGarry J.W."/>
            <person name="Darby A.C."/>
            <person name="Makepeace B.L."/>
        </authorList>
    </citation>
    <scope>NUCLEOTIDE SEQUENCE [LARGE SCALE GENOMIC DNA]</scope>
    <source>
        <strain evidence="3">UoL-WK</strain>
    </source>
</reference>
<dbReference type="GO" id="GO:0008344">
    <property type="term" value="P:adult locomotory behavior"/>
    <property type="evidence" value="ECO:0007669"/>
    <property type="project" value="TreeGrafter"/>
</dbReference>
<evidence type="ECO:0000256" key="1">
    <source>
        <dbReference type="SAM" id="MobiDB-lite"/>
    </source>
</evidence>
<dbReference type="GO" id="GO:0048512">
    <property type="term" value="P:circadian behavior"/>
    <property type="evidence" value="ECO:0007669"/>
    <property type="project" value="TreeGrafter"/>
</dbReference>
<dbReference type="AlphaFoldDB" id="A0A3S3Q869"/>
<dbReference type="InterPro" id="IPR011333">
    <property type="entry name" value="SKP1/BTB/POZ_sf"/>
</dbReference>
<dbReference type="SUPFAM" id="SSF54695">
    <property type="entry name" value="POZ domain"/>
    <property type="match status" value="1"/>
</dbReference>
<dbReference type="InterPro" id="IPR000210">
    <property type="entry name" value="BTB/POZ_dom"/>
</dbReference>
<dbReference type="PANTHER" id="PTHR46306">
    <property type="entry name" value="BTB/POZ DOMAIN-CONTAINING PROTEIN 9"/>
    <property type="match status" value="1"/>
</dbReference>
<feature type="non-terminal residue" evidence="3">
    <location>
        <position position="277"/>
    </location>
</feature>
<evidence type="ECO:0000313" key="3">
    <source>
        <dbReference type="EMBL" id="RWS05108.1"/>
    </source>
</evidence>
<feature type="domain" description="BTB" evidence="2">
    <location>
        <begin position="20"/>
        <end position="87"/>
    </location>
</feature>
<name>A0A3S3Q869_9ACAR</name>
<dbReference type="EMBL" id="NCKU01005022">
    <property type="protein sequence ID" value="RWS05108.1"/>
    <property type="molecule type" value="Genomic_DNA"/>
</dbReference>
<dbReference type="Pfam" id="PF00651">
    <property type="entry name" value="BTB"/>
    <property type="match status" value="1"/>
</dbReference>
<sequence length="277" mass="32191">MSASFHSKLLSALYLNEDLCDIRFVIEGETIVANKAVLAASCEYFKRMLFGETNESKADEVVLKHTPKAAFKSIIKFIYMGSVETKQMDCDDLLSLISLSHQYQFKELFDFVKNKISEQSICIENINEVFKVAYFCEIDILLENCLSFIDENAKEIVKNHNVFSSFCFELVDQIVSRQTFVAEEIDIFTALMAWKQSNTNYDLNSLLTKIRWDQIDEIVFRKFITPLNVFTDSQYIDARCNKKGKRQKKNDSHLIVYPSPRHSQQPQHYSETTWDTT</sequence>
<gene>
    <name evidence="3" type="ORF">B4U79_12293</name>
</gene>
<protein>
    <submittedName>
        <fullName evidence="3">BTB/POZ domain-containing protein 9-like protein</fullName>
    </submittedName>
</protein>
<dbReference type="PANTHER" id="PTHR46306:SF1">
    <property type="entry name" value="BTB_POZ DOMAIN-CONTAINING PROTEIN 9"/>
    <property type="match status" value="1"/>
</dbReference>
<evidence type="ECO:0000259" key="2">
    <source>
        <dbReference type="PROSITE" id="PS50097"/>
    </source>
</evidence>
<comment type="caution">
    <text evidence="3">The sequence shown here is derived from an EMBL/GenBank/DDBJ whole genome shotgun (WGS) entry which is preliminary data.</text>
</comment>
<dbReference type="Gene3D" id="3.30.710.10">
    <property type="entry name" value="Potassium Channel Kv1.1, Chain A"/>
    <property type="match status" value="1"/>
</dbReference>
<dbReference type="PROSITE" id="PS50097">
    <property type="entry name" value="BTB"/>
    <property type="match status" value="1"/>
</dbReference>
<dbReference type="Pfam" id="PF07707">
    <property type="entry name" value="BACK"/>
    <property type="match status" value="1"/>
</dbReference>
<proteinExistence type="predicted"/>
<dbReference type="SMART" id="SM00225">
    <property type="entry name" value="BTB"/>
    <property type="match status" value="1"/>
</dbReference>
<dbReference type="InterPro" id="IPR011705">
    <property type="entry name" value="BACK"/>
</dbReference>
<feature type="compositionally biased region" description="Polar residues" evidence="1">
    <location>
        <begin position="261"/>
        <end position="277"/>
    </location>
</feature>
<dbReference type="GO" id="GO:0005737">
    <property type="term" value="C:cytoplasm"/>
    <property type="evidence" value="ECO:0007669"/>
    <property type="project" value="TreeGrafter"/>
</dbReference>